<reference evidence="6 7" key="1">
    <citation type="submission" date="2023-08" db="EMBL/GenBank/DDBJ databases">
        <title>Phytohabitans sansha sp. nov., isolated from marine sediment.</title>
        <authorList>
            <person name="Zhao Y."/>
            <person name="Yi K."/>
        </authorList>
    </citation>
    <scope>NUCLEOTIDE SEQUENCE [LARGE SCALE GENOMIC DNA]</scope>
    <source>
        <strain evidence="6 7">ZYX-F-186</strain>
    </source>
</reference>
<feature type="transmembrane region" description="Helical" evidence="4">
    <location>
        <begin position="17"/>
        <end position="36"/>
    </location>
</feature>
<keyword evidence="1" id="KW-0808">Transferase</keyword>
<dbReference type="Pfam" id="PF07730">
    <property type="entry name" value="HisKA_3"/>
    <property type="match status" value="1"/>
</dbReference>
<keyword evidence="4" id="KW-1133">Transmembrane helix</keyword>
<keyword evidence="2 6" id="KW-0418">Kinase</keyword>
<dbReference type="PANTHER" id="PTHR24421">
    <property type="entry name" value="NITRATE/NITRITE SENSOR PROTEIN NARX-RELATED"/>
    <property type="match status" value="1"/>
</dbReference>
<organism evidence="6 7">
    <name type="scientific">Phytohabitans maris</name>
    <dbReference type="NCBI Taxonomy" id="3071409"/>
    <lineage>
        <taxon>Bacteria</taxon>
        <taxon>Bacillati</taxon>
        <taxon>Actinomycetota</taxon>
        <taxon>Actinomycetes</taxon>
        <taxon>Micromonosporales</taxon>
        <taxon>Micromonosporaceae</taxon>
    </lineage>
</organism>
<evidence type="ECO:0000313" key="7">
    <source>
        <dbReference type="Proteomes" id="UP001230908"/>
    </source>
</evidence>
<feature type="domain" description="Signal transduction histidine kinase subgroup 3 dimerisation and phosphoacceptor" evidence="5">
    <location>
        <begin position="189"/>
        <end position="255"/>
    </location>
</feature>
<evidence type="ECO:0000256" key="3">
    <source>
        <dbReference type="ARBA" id="ARBA00023012"/>
    </source>
</evidence>
<keyword evidence="4" id="KW-0472">Membrane</keyword>
<dbReference type="RefSeq" id="WP_308711439.1">
    <property type="nucleotide sequence ID" value="NZ_JAVHUY010000005.1"/>
</dbReference>
<dbReference type="EMBL" id="JAVHUY010000005">
    <property type="protein sequence ID" value="MDQ7904160.1"/>
    <property type="molecule type" value="Genomic_DNA"/>
</dbReference>
<keyword evidence="3" id="KW-0902">Two-component regulatory system</keyword>
<evidence type="ECO:0000259" key="5">
    <source>
        <dbReference type="Pfam" id="PF07730"/>
    </source>
</evidence>
<feature type="transmembrane region" description="Helical" evidence="4">
    <location>
        <begin position="48"/>
        <end position="65"/>
    </location>
</feature>
<evidence type="ECO:0000256" key="1">
    <source>
        <dbReference type="ARBA" id="ARBA00022679"/>
    </source>
</evidence>
<evidence type="ECO:0000256" key="2">
    <source>
        <dbReference type="ARBA" id="ARBA00022777"/>
    </source>
</evidence>
<proteinExistence type="predicted"/>
<evidence type="ECO:0000256" key="4">
    <source>
        <dbReference type="SAM" id="Phobius"/>
    </source>
</evidence>
<accession>A0ABU0ZCW9</accession>
<dbReference type="InterPro" id="IPR036890">
    <property type="entry name" value="HATPase_C_sf"/>
</dbReference>
<evidence type="ECO:0000313" key="6">
    <source>
        <dbReference type="EMBL" id="MDQ7904160.1"/>
    </source>
</evidence>
<protein>
    <submittedName>
        <fullName evidence="6">Histidine kinase</fullName>
    </submittedName>
</protein>
<dbReference type="Proteomes" id="UP001230908">
    <property type="component" value="Unassembled WGS sequence"/>
</dbReference>
<dbReference type="Gene3D" id="3.30.565.10">
    <property type="entry name" value="Histidine kinase-like ATPase, C-terminal domain"/>
    <property type="match status" value="1"/>
</dbReference>
<comment type="caution">
    <text evidence="6">The sequence shown here is derived from an EMBL/GenBank/DDBJ whole genome shotgun (WGS) entry which is preliminary data.</text>
</comment>
<feature type="transmembrane region" description="Helical" evidence="4">
    <location>
        <begin position="123"/>
        <end position="141"/>
    </location>
</feature>
<dbReference type="CDD" id="cd16917">
    <property type="entry name" value="HATPase_UhpB-NarQ-NarX-like"/>
    <property type="match status" value="1"/>
</dbReference>
<feature type="transmembrane region" description="Helical" evidence="4">
    <location>
        <begin position="147"/>
        <end position="172"/>
    </location>
</feature>
<dbReference type="PANTHER" id="PTHR24421:SF63">
    <property type="entry name" value="SENSOR HISTIDINE KINASE DESK"/>
    <property type="match status" value="1"/>
</dbReference>
<sequence>MATVDESPDRAPVTPDLAVRIAQWAVLLLTVAYFSFPAARVLSHESPLSAAGALAALALLAALQFRHTWHGLRAEPKVAWSHTLLWQALLSYLPAYLAGDAWLGVPSFLAASALVMLRSPRGYLVFAAVVVAEVPFAALFYRGIGDIAYACLTTAVTGLVVYGFIRMAALVLEVHRLRASLAQRAVDTERLRFARDLHDVLGHTLAAIVLKGELAGAMMHTRSDDAERELAEIVGLARAAHREVREVVSGYRTATLSAELTGVTTVLTAAGIDCVVDAAPLDALPAEVSGPLAYALRESATNVLRHSRASRCDITLRTADGGVDLTVVNDGVPSGAEGPPGSGLNGLRERVAGGRGLLRAGPLPDGRFELAIHMPLRSGSRLVEAQ</sequence>
<keyword evidence="7" id="KW-1185">Reference proteome</keyword>
<name>A0ABU0ZCW9_9ACTN</name>
<dbReference type="GO" id="GO:0016301">
    <property type="term" value="F:kinase activity"/>
    <property type="evidence" value="ECO:0007669"/>
    <property type="project" value="UniProtKB-KW"/>
</dbReference>
<dbReference type="InterPro" id="IPR050482">
    <property type="entry name" value="Sensor_HK_TwoCompSys"/>
</dbReference>
<gene>
    <name evidence="6" type="ORF">RB614_06440</name>
</gene>
<dbReference type="Gene3D" id="1.20.5.1930">
    <property type="match status" value="1"/>
</dbReference>
<keyword evidence="4" id="KW-0812">Transmembrane</keyword>
<dbReference type="SUPFAM" id="SSF55874">
    <property type="entry name" value="ATPase domain of HSP90 chaperone/DNA topoisomerase II/histidine kinase"/>
    <property type="match status" value="1"/>
</dbReference>
<feature type="transmembrane region" description="Helical" evidence="4">
    <location>
        <begin position="85"/>
        <end position="111"/>
    </location>
</feature>
<dbReference type="InterPro" id="IPR011712">
    <property type="entry name" value="Sig_transdc_His_kin_sub3_dim/P"/>
</dbReference>